<dbReference type="OrthoDB" id="9801824at2"/>
<dbReference type="Proteomes" id="UP000309133">
    <property type="component" value="Unassembled WGS sequence"/>
</dbReference>
<dbReference type="InterPro" id="IPR008306">
    <property type="entry name" value="UCP018008"/>
</dbReference>
<dbReference type="EMBL" id="SSSM01000001">
    <property type="protein sequence ID" value="THG33296.1"/>
    <property type="molecule type" value="Genomic_DNA"/>
</dbReference>
<dbReference type="Pfam" id="PF04250">
    <property type="entry name" value="DUF429"/>
    <property type="match status" value="1"/>
</dbReference>
<keyword evidence="2" id="KW-1185">Reference proteome</keyword>
<dbReference type="InterPro" id="IPR007362">
    <property type="entry name" value="DUF429"/>
</dbReference>
<reference evidence="1 2" key="1">
    <citation type="submission" date="2019-04" db="EMBL/GenBank/DDBJ databases">
        <authorList>
            <person name="Jiang L."/>
        </authorList>
    </citation>
    <scope>NUCLEOTIDE SEQUENCE [LARGE SCALE GENOMIC DNA]</scope>
    <source>
        <strain evidence="1 2">YIM 131853</strain>
    </source>
</reference>
<dbReference type="AlphaFoldDB" id="A0A4S4FUK7"/>
<proteinExistence type="predicted"/>
<accession>A0A4S4FUK7</accession>
<evidence type="ECO:0000313" key="1">
    <source>
        <dbReference type="EMBL" id="THG33296.1"/>
    </source>
</evidence>
<comment type="caution">
    <text evidence="1">The sequence shown here is derived from an EMBL/GenBank/DDBJ whole genome shotgun (WGS) entry which is preliminary data.</text>
</comment>
<sequence>MHYFGIDLAWAEGTATRRANESGLALIDEFGAVLDAGWARGLDEVVDWIATRAAPGAVIAVDAPLVVHNAPKTMRRAEREVGVRYGRWGFSAYPSHTGLAWLAGVTLRERLESHSFRYTDGLRRNVRGESVMFECYPSTTIVGMEELGYDVAKPRYKGRDPKLRPDASRAARAVIADELIGRLGSLARADPPLDLRSHELTRTLLDEPSPTADAPYKHREDLFDAVICAWTASIWHRHGLDRVQILGADDEPDEKGRIATIVAPARPEHRGLPGV</sequence>
<evidence type="ECO:0000313" key="2">
    <source>
        <dbReference type="Proteomes" id="UP000309133"/>
    </source>
</evidence>
<dbReference type="RefSeq" id="WP_136426078.1">
    <property type="nucleotide sequence ID" value="NZ_SSSM01000001.1"/>
</dbReference>
<organism evidence="1 2">
    <name type="scientific">Naasia lichenicola</name>
    <dbReference type="NCBI Taxonomy" id="2565933"/>
    <lineage>
        <taxon>Bacteria</taxon>
        <taxon>Bacillati</taxon>
        <taxon>Actinomycetota</taxon>
        <taxon>Actinomycetes</taxon>
        <taxon>Micrococcales</taxon>
        <taxon>Microbacteriaceae</taxon>
        <taxon>Naasia</taxon>
    </lineage>
</organism>
<protein>
    <submittedName>
        <fullName evidence="1">DUF429 domain-containing protein</fullName>
    </submittedName>
</protein>
<dbReference type="PIRSF" id="PIRSF018008">
    <property type="entry name" value="UCP018008"/>
    <property type="match status" value="1"/>
</dbReference>
<gene>
    <name evidence="1" type="ORF">E6C64_02790</name>
</gene>
<name>A0A4S4FUK7_9MICO</name>